<organism evidence="2 3">
    <name type="scientific">Dysgonomonas hofstadii</name>
    <dbReference type="NCBI Taxonomy" id="637886"/>
    <lineage>
        <taxon>Bacteria</taxon>
        <taxon>Pseudomonadati</taxon>
        <taxon>Bacteroidota</taxon>
        <taxon>Bacteroidia</taxon>
        <taxon>Bacteroidales</taxon>
        <taxon>Dysgonomonadaceae</taxon>
        <taxon>Dysgonomonas</taxon>
    </lineage>
</organism>
<dbReference type="Gene3D" id="2.40.128.720">
    <property type="match status" value="1"/>
</dbReference>
<keyword evidence="1" id="KW-0732">Signal</keyword>
<name>A0A840CWX0_9BACT</name>
<evidence type="ECO:0000313" key="2">
    <source>
        <dbReference type="EMBL" id="MBB4036353.1"/>
    </source>
</evidence>
<accession>A0A840CWX0</accession>
<dbReference type="RefSeq" id="WP_183307255.1">
    <property type="nucleotide sequence ID" value="NZ_JACIEP010000007.1"/>
</dbReference>
<feature type="signal peptide" evidence="1">
    <location>
        <begin position="1"/>
        <end position="22"/>
    </location>
</feature>
<comment type="caution">
    <text evidence="2">The sequence shown here is derived from an EMBL/GenBank/DDBJ whole genome shotgun (WGS) entry which is preliminary data.</text>
</comment>
<dbReference type="EMBL" id="JACIEP010000007">
    <property type="protein sequence ID" value="MBB4036353.1"/>
    <property type="molecule type" value="Genomic_DNA"/>
</dbReference>
<proteinExistence type="predicted"/>
<evidence type="ECO:0000256" key="1">
    <source>
        <dbReference type="SAM" id="SignalP"/>
    </source>
</evidence>
<reference evidence="2 3" key="1">
    <citation type="submission" date="2020-08" db="EMBL/GenBank/DDBJ databases">
        <title>Genomic Encyclopedia of Type Strains, Phase IV (KMG-IV): sequencing the most valuable type-strain genomes for metagenomic binning, comparative biology and taxonomic classification.</title>
        <authorList>
            <person name="Goeker M."/>
        </authorList>
    </citation>
    <scope>NUCLEOTIDE SEQUENCE [LARGE SCALE GENOMIC DNA]</scope>
    <source>
        <strain evidence="2 3">DSM 104969</strain>
    </source>
</reference>
<dbReference type="Proteomes" id="UP000555103">
    <property type="component" value="Unassembled WGS sequence"/>
</dbReference>
<keyword evidence="3" id="KW-1185">Reference proteome</keyword>
<sequence length="149" mass="17355">MKTNIFLSLLVVAMLSTFSLSAANPDKKVYQNIETTESGSIKEMISLKSNNSPDCKTIYYYGAKGELQKKVMYKWSNKGWVNYKKYDYEYNADGLVANLFYTEWDKKLDTWSPKSIQFIHVYDDNGKFFAMKKIENNDEKSYSYFLAGK</sequence>
<evidence type="ECO:0008006" key="4">
    <source>
        <dbReference type="Google" id="ProtNLM"/>
    </source>
</evidence>
<dbReference type="AlphaFoldDB" id="A0A840CWX0"/>
<gene>
    <name evidence="2" type="ORF">GGR21_002255</name>
</gene>
<protein>
    <recommendedName>
        <fullName evidence="4">DUF3836 domain-containing protein</fullName>
    </recommendedName>
</protein>
<evidence type="ECO:0000313" key="3">
    <source>
        <dbReference type="Proteomes" id="UP000555103"/>
    </source>
</evidence>
<feature type="chain" id="PRO_5032958520" description="DUF3836 domain-containing protein" evidence="1">
    <location>
        <begin position="23"/>
        <end position="149"/>
    </location>
</feature>